<reference evidence="2 3" key="1">
    <citation type="submission" date="2018-06" db="EMBL/GenBank/DDBJ databases">
        <title>A transcriptomic atlas of mushroom development highlights an independent origin of complex multicellularity.</title>
        <authorList>
            <consortium name="DOE Joint Genome Institute"/>
            <person name="Krizsan K."/>
            <person name="Almasi E."/>
            <person name="Merenyi Z."/>
            <person name="Sahu N."/>
            <person name="Viragh M."/>
            <person name="Koszo T."/>
            <person name="Mondo S."/>
            <person name="Kiss B."/>
            <person name="Balint B."/>
            <person name="Kues U."/>
            <person name="Barry K."/>
            <person name="Hegedus J.C."/>
            <person name="Henrissat B."/>
            <person name="Johnson J."/>
            <person name="Lipzen A."/>
            <person name="Ohm R."/>
            <person name="Nagy I."/>
            <person name="Pangilinan J."/>
            <person name="Yan J."/>
            <person name="Xiong Y."/>
            <person name="Grigoriev I.V."/>
            <person name="Hibbett D.S."/>
            <person name="Nagy L.G."/>
        </authorList>
    </citation>
    <scope>NUCLEOTIDE SEQUENCE [LARGE SCALE GENOMIC DNA]</scope>
    <source>
        <strain evidence="2 3">SZMC22713</strain>
    </source>
</reference>
<accession>A0A4Y7PVB6</accession>
<dbReference type="VEuPathDB" id="FungiDB:BD410DRAFT_842552"/>
<name>A0A4Y7PVB6_9AGAM</name>
<feature type="compositionally biased region" description="Basic and acidic residues" evidence="1">
    <location>
        <begin position="30"/>
        <end position="61"/>
    </location>
</feature>
<feature type="region of interest" description="Disordered" evidence="1">
    <location>
        <begin position="137"/>
        <end position="176"/>
    </location>
</feature>
<sequence>MPITKLANLAISDLGGDQSLSDTGSATSLRTKDKDSVGATSVKDKSAERMKENVQMKEKGQKSQLRHRRPGPMSIRSLRSLPSKSAYQSGLWTLLVRAYLRLKAVVHYALVGRNGEGKPINRDPPVLLSAFSATSLSPTASTPTSKPHCSNELITTDARKSTTKEPPKNPYLPRHHFPLLSGAGGVEAKMEMLSVEGFVDELQDRTYRYNNGEWKRKTKSSSRQ</sequence>
<feature type="compositionally biased region" description="Low complexity" evidence="1">
    <location>
        <begin position="137"/>
        <end position="147"/>
    </location>
</feature>
<gene>
    <name evidence="2" type="ORF">BD410DRAFT_842552</name>
</gene>
<dbReference type="AlphaFoldDB" id="A0A4Y7PVB6"/>
<evidence type="ECO:0000313" key="2">
    <source>
        <dbReference type="EMBL" id="TDL18842.1"/>
    </source>
</evidence>
<feature type="compositionally biased region" description="Polar residues" evidence="1">
    <location>
        <begin position="18"/>
        <end position="29"/>
    </location>
</feature>
<protein>
    <submittedName>
        <fullName evidence="2">Uncharacterized protein</fullName>
    </submittedName>
</protein>
<feature type="region of interest" description="Disordered" evidence="1">
    <location>
        <begin position="14"/>
        <end position="79"/>
    </location>
</feature>
<organism evidence="2 3">
    <name type="scientific">Rickenella mellea</name>
    <dbReference type="NCBI Taxonomy" id="50990"/>
    <lineage>
        <taxon>Eukaryota</taxon>
        <taxon>Fungi</taxon>
        <taxon>Dikarya</taxon>
        <taxon>Basidiomycota</taxon>
        <taxon>Agaricomycotina</taxon>
        <taxon>Agaricomycetes</taxon>
        <taxon>Hymenochaetales</taxon>
        <taxon>Rickenellaceae</taxon>
        <taxon>Rickenella</taxon>
    </lineage>
</organism>
<evidence type="ECO:0000313" key="3">
    <source>
        <dbReference type="Proteomes" id="UP000294933"/>
    </source>
</evidence>
<evidence type="ECO:0000256" key="1">
    <source>
        <dbReference type="SAM" id="MobiDB-lite"/>
    </source>
</evidence>
<keyword evidence="3" id="KW-1185">Reference proteome</keyword>
<proteinExistence type="predicted"/>
<dbReference type="EMBL" id="ML170203">
    <property type="protein sequence ID" value="TDL18842.1"/>
    <property type="molecule type" value="Genomic_DNA"/>
</dbReference>
<feature type="compositionally biased region" description="Basic and acidic residues" evidence="1">
    <location>
        <begin position="157"/>
        <end position="167"/>
    </location>
</feature>
<dbReference type="Proteomes" id="UP000294933">
    <property type="component" value="Unassembled WGS sequence"/>
</dbReference>